<evidence type="ECO:0000313" key="3">
    <source>
        <dbReference type="Proteomes" id="UP000243217"/>
    </source>
</evidence>
<dbReference type="EMBL" id="JNBS01000238">
    <property type="protein sequence ID" value="OQS07449.1"/>
    <property type="molecule type" value="Genomic_DNA"/>
</dbReference>
<feature type="non-terminal residue" evidence="2">
    <location>
        <position position="644"/>
    </location>
</feature>
<reference evidence="2 3" key="1">
    <citation type="journal article" date="2014" name="Genome Biol. Evol.">
        <title>The secreted proteins of Achlya hypogyna and Thraustotheca clavata identify the ancestral oomycete secretome and reveal gene acquisitions by horizontal gene transfer.</title>
        <authorList>
            <person name="Misner I."/>
            <person name="Blouin N."/>
            <person name="Leonard G."/>
            <person name="Richards T.A."/>
            <person name="Lane C.E."/>
        </authorList>
    </citation>
    <scope>NUCLEOTIDE SEQUENCE [LARGE SCALE GENOMIC DNA]</scope>
    <source>
        <strain evidence="2 3">ATCC 34112</strain>
    </source>
</reference>
<evidence type="ECO:0000256" key="1">
    <source>
        <dbReference type="SAM" id="Phobius"/>
    </source>
</evidence>
<keyword evidence="3" id="KW-1185">Reference proteome</keyword>
<gene>
    <name evidence="2" type="ORF">THRCLA_20157</name>
</gene>
<proteinExistence type="predicted"/>
<dbReference type="SUPFAM" id="SSF52058">
    <property type="entry name" value="L domain-like"/>
    <property type="match status" value="1"/>
</dbReference>
<feature type="transmembrane region" description="Helical" evidence="1">
    <location>
        <begin position="80"/>
        <end position="104"/>
    </location>
</feature>
<dbReference type="STRING" id="74557.A0A1W0AB95"/>
<name>A0A1W0AB95_9STRA</name>
<comment type="caution">
    <text evidence="2">The sequence shown here is derived from an EMBL/GenBank/DDBJ whole genome shotgun (WGS) entry which is preliminary data.</text>
</comment>
<dbReference type="Gene3D" id="3.80.10.10">
    <property type="entry name" value="Ribonuclease Inhibitor"/>
    <property type="match status" value="1"/>
</dbReference>
<feature type="transmembrane region" description="Helical" evidence="1">
    <location>
        <begin position="207"/>
        <end position="228"/>
    </location>
</feature>
<dbReference type="PROSITE" id="PS51450">
    <property type="entry name" value="LRR"/>
    <property type="match status" value="1"/>
</dbReference>
<keyword evidence="1" id="KW-0472">Membrane</keyword>
<protein>
    <submittedName>
        <fullName evidence="2">Uncharacterized protein</fullName>
    </submittedName>
</protein>
<feature type="transmembrane region" description="Helical" evidence="1">
    <location>
        <begin position="372"/>
        <end position="397"/>
    </location>
</feature>
<keyword evidence="1" id="KW-0812">Transmembrane</keyword>
<organism evidence="2 3">
    <name type="scientific">Thraustotheca clavata</name>
    <dbReference type="NCBI Taxonomy" id="74557"/>
    <lineage>
        <taxon>Eukaryota</taxon>
        <taxon>Sar</taxon>
        <taxon>Stramenopiles</taxon>
        <taxon>Oomycota</taxon>
        <taxon>Saprolegniomycetes</taxon>
        <taxon>Saprolegniales</taxon>
        <taxon>Achlyaceae</taxon>
        <taxon>Thraustotheca</taxon>
    </lineage>
</organism>
<dbReference type="OrthoDB" id="74216at2759"/>
<keyword evidence="1" id="KW-1133">Transmembrane helix</keyword>
<evidence type="ECO:0000313" key="2">
    <source>
        <dbReference type="EMBL" id="OQS07449.1"/>
    </source>
</evidence>
<dbReference type="Proteomes" id="UP000243217">
    <property type="component" value="Unassembled WGS sequence"/>
</dbReference>
<accession>A0A1W0AB95</accession>
<feature type="transmembrane region" description="Helical" evidence="1">
    <location>
        <begin position="116"/>
        <end position="138"/>
    </location>
</feature>
<sequence length="644" mass="72505">MPASRSSIRRGSVVLAGPPRFTSSGLSELNWHVNERVSSVVDRIVQITKPTTLRRLSTSFHHQVSDMKTRLYKVLIRFPVLMFISTVHALTAFHLTLIGTLFLIAPPNDTVFLLPWNLRTISPGFYFAFAALHAIAIYNHKSPVIRTFVSLRDNVVSRVAPLMPATKKTMRHRVAFLNDLFVLGGHVCNVISFSYQGKRMADRTTNAGLTFGFTMGVAVYAMLSPWLLFHSNNFLRRTSLLAMGCCFSFLLSTVLSTLVFLPNMLAFFLDHMRSSANYFEWQTNMILFNRYVVVSSFGDLVVKLLPHATSYMTLELLAHSLDQAPVIPPPKLRPIQAKWAPPQRLQHRAAFGMVFVVKRYPRLMEFDFTKKYAFKVYLALSIIWGFTVACVAIQSTWFREPCPSECVLEVSSWFTTTCDCVFYRLNCALEENTTSTIENMIPPSIGSSLFFLNIVRCPIPLGPSGTLLARFPELFGLAIELSQMHNWHITPEEIPQSLMQLEIRHSALEKVPLVLSNLSLLPNLIHISIIGSTISDIPLFFWQTWAPQLANLVISQANLSAITMFGPNESISWPNLMELDLSFNQIHDIPIAPLINSSTLAKLSLANNSISYLPTLLIQIRSSLSINLNFNPINFQATDIQISS</sequence>
<dbReference type="AlphaFoldDB" id="A0A1W0AB95"/>
<feature type="transmembrane region" description="Helical" evidence="1">
    <location>
        <begin position="240"/>
        <end position="261"/>
    </location>
</feature>
<dbReference type="InterPro" id="IPR001611">
    <property type="entry name" value="Leu-rich_rpt"/>
</dbReference>
<dbReference type="InterPro" id="IPR032675">
    <property type="entry name" value="LRR_dom_sf"/>
</dbReference>